<feature type="compositionally biased region" description="Basic and acidic residues" evidence="1">
    <location>
        <begin position="60"/>
        <end position="69"/>
    </location>
</feature>
<reference evidence="2" key="1">
    <citation type="submission" date="2020-08" db="EMBL/GenBank/DDBJ databases">
        <title>Pontibacter sp. SD6 16S ribosomal RNA gene Genome sequencing and assembly.</title>
        <authorList>
            <person name="Kang M."/>
        </authorList>
    </citation>
    <scope>NUCLEOTIDE SEQUENCE</scope>
    <source>
        <strain evidence="2">SD6</strain>
    </source>
</reference>
<name>A0A923N3U1_9BACT</name>
<dbReference type="AlphaFoldDB" id="A0A923N3U1"/>
<sequence>MEGTDWYNRTGYTDYRNHYRGDDRPIDEDVYRGAYRFDTDSDHRNVSTWDWNRNREGRRDRNDYNRDYNRNYNQDYNRNYNTGNRRAGELANRRDYERDWSGSYHNDRGYDHDNYNTDSRYRSQDRSYRTGNTSNWNRRDNDSYSNRDRGQHSHRSVRSRIDDRDQNRSIFDGDYGPDSYGHGGGDNYGNMAGSLSYGYDGMSTYDPDWNRSYNPLTGDRQSYHGHYTSRHQESYKGNRGERGDRNRSGDDNRKRY</sequence>
<protein>
    <submittedName>
        <fullName evidence="2">Uncharacterized protein</fullName>
    </submittedName>
</protein>
<feature type="compositionally biased region" description="Low complexity" evidence="1">
    <location>
        <begin position="70"/>
        <end position="81"/>
    </location>
</feature>
<feature type="region of interest" description="Disordered" evidence="1">
    <location>
        <begin position="60"/>
        <end position="180"/>
    </location>
</feature>
<accession>A0A923N3U1</accession>
<comment type="caution">
    <text evidence="2">The sequence shown here is derived from an EMBL/GenBank/DDBJ whole genome shotgun (WGS) entry which is preliminary data.</text>
</comment>
<feature type="compositionally biased region" description="Basic and acidic residues" evidence="1">
    <location>
        <begin position="137"/>
        <end position="151"/>
    </location>
</feature>
<feature type="compositionally biased region" description="Basic and acidic residues" evidence="1">
    <location>
        <begin position="230"/>
        <end position="256"/>
    </location>
</feature>
<feature type="compositionally biased region" description="Basic and acidic residues" evidence="1">
    <location>
        <begin position="86"/>
        <end position="128"/>
    </location>
</feature>
<dbReference type="EMBL" id="JACRVF010000001">
    <property type="protein sequence ID" value="MBC5991364.1"/>
    <property type="molecule type" value="Genomic_DNA"/>
</dbReference>
<dbReference type="Proteomes" id="UP000603640">
    <property type="component" value="Unassembled WGS sequence"/>
</dbReference>
<keyword evidence="3" id="KW-1185">Reference proteome</keyword>
<feature type="region of interest" description="Disordered" evidence="1">
    <location>
        <begin position="216"/>
        <end position="256"/>
    </location>
</feature>
<gene>
    <name evidence="2" type="ORF">H8S84_00785</name>
</gene>
<proteinExistence type="predicted"/>
<evidence type="ECO:0000313" key="3">
    <source>
        <dbReference type="Proteomes" id="UP000603640"/>
    </source>
</evidence>
<evidence type="ECO:0000313" key="2">
    <source>
        <dbReference type="EMBL" id="MBC5991364.1"/>
    </source>
</evidence>
<dbReference type="RefSeq" id="WP_187065371.1">
    <property type="nucleotide sequence ID" value="NZ_JACRVF010000001.1"/>
</dbReference>
<organism evidence="2 3">
    <name type="scientific">Pontibacter cellulosilyticus</name>
    <dbReference type="NCBI Taxonomy" id="1720253"/>
    <lineage>
        <taxon>Bacteria</taxon>
        <taxon>Pseudomonadati</taxon>
        <taxon>Bacteroidota</taxon>
        <taxon>Cytophagia</taxon>
        <taxon>Cytophagales</taxon>
        <taxon>Hymenobacteraceae</taxon>
        <taxon>Pontibacter</taxon>
    </lineage>
</organism>
<evidence type="ECO:0000256" key="1">
    <source>
        <dbReference type="SAM" id="MobiDB-lite"/>
    </source>
</evidence>